<evidence type="ECO:0000259" key="4">
    <source>
        <dbReference type="PROSITE" id="PS50110"/>
    </source>
</evidence>
<reference evidence="5 6" key="1">
    <citation type="submission" date="2019-10" db="EMBL/GenBank/DDBJ databases">
        <title>Rubrobacter sp nov SCSIO 52915 isolated from a deep-sea sediment in the South China Sea.</title>
        <authorList>
            <person name="Chen R.W."/>
        </authorList>
    </citation>
    <scope>NUCLEOTIDE SEQUENCE [LARGE SCALE GENOMIC DNA]</scope>
    <source>
        <strain evidence="5 6">SCSIO 52915</strain>
    </source>
</reference>
<evidence type="ECO:0000313" key="5">
    <source>
        <dbReference type="EMBL" id="QIN77998.1"/>
    </source>
</evidence>
<evidence type="ECO:0000256" key="1">
    <source>
        <dbReference type="ARBA" id="ARBA00022553"/>
    </source>
</evidence>
<gene>
    <name evidence="5" type="ORF">GBA65_05110</name>
</gene>
<feature type="modified residue" description="4-aspartylphosphate" evidence="3">
    <location>
        <position position="53"/>
    </location>
</feature>
<dbReference type="PANTHER" id="PTHR44591">
    <property type="entry name" value="STRESS RESPONSE REGULATOR PROTEIN 1"/>
    <property type="match status" value="1"/>
</dbReference>
<evidence type="ECO:0000313" key="6">
    <source>
        <dbReference type="Proteomes" id="UP000502706"/>
    </source>
</evidence>
<dbReference type="Proteomes" id="UP000502706">
    <property type="component" value="Chromosome"/>
</dbReference>
<dbReference type="SMART" id="SM00448">
    <property type="entry name" value="REC"/>
    <property type="match status" value="1"/>
</dbReference>
<accession>A0A6G8PU06</accession>
<dbReference type="Pfam" id="PF00072">
    <property type="entry name" value="Response_reg"/>
    <property type="match status" value="1"/>
</dbReference>
<dbReference type="RefSeq" id="WP_166395675.1">
    <property type="nucleotide sequence ID" value="NZ_CP045121.1"/>
</dbReference>
<dbReference type="InterPro" id="IPR001789">
    <property type="entry name" value="Sig_transdc_resp-reg_receiver"/>
</dbReference>
<evidence type="ECO:0000256" key="2">
    <source>
        <dbReference type="ARBA" id="ARBA00023012"/>
    </source>
</evidence>
<evidence type="ECO:0000256" key="3">
    <source>
        <dbReference type="PROSITE-ProRule" id="PRU00169"/>
    </source>
</evidence>
<dbReference type="EMBL" id="CP045121">
    <property type="protein sequence ID" value="QIN77998.1"/>
    <property type="molecule type" value="Genomic_DNA"/>
</dbReference>
<feature type="domain" description="Response regulatory" evidence="4">
    <location>
        <begin position="4"/>
        <end position="121"/>
    </location>
</feature>
<dbReference type="Gene3D" id="3.40.50.2300">
    <property type="match status" value="1"/>
</dbReference>
<proteinExistence type="predicted"/>
<dbReference type="InterPro" id="IPR050595">
    <property type="entry name" value="Bact_response_regulator"/>
</dbReference>
<dbReference type="SUPFAM" id="SSF52172">
    <property type="entry name" value="CheY-like"/>
    <property type="match status" value="1"/>
</dbReference>
<keyword evidence="6" id="KW-1185">Reference proteome</keyword>
<keyword evidence="1 3" id="KW-0597">Phosphoprotein</keyword>
<name>A0A6G8PU06_9ACTN</name>
<dbReference type="PANTHER" id="PTHR44591:SF14">
    <property type="entry name" value="PROTEIN PILG"/>
    <property type="match status" value="1"/>
</dbReference>
<dbReference type="GO" id="GO:0000160">
    <property type="term" value="P:phosphorelay signal transduction system"/>
    <property type="evidence" value="ECO:0007669"/>
    <property type="project" value="UniProtKB-KW"/>
</dbReference>
<protein>
    <submittedName>
        <fullName evidence="5">Response regulator</fullName>
    </submittedName>
</protein>
<dbReference type="KEGG" id="rmar:GBA65_05110"/>
<organism evidence="5 6">
    <name type="scientific">Rubrobacter marinus</name>
    <dbReference type="NCBI Taxonomy" id="2653852"/>
    <lineage>
        <taxon>Bacteria</taxon>
        <taxon>Bacillati</taxon>
        <taxon>Actinomycetota</taxon>
        <taxon>Rubrobacteria</taxon>
        <taxon>Rubrobacterales</taxon>
        <taxon>Rubrobacteraceae</taxon>
        <taxon>Rubrobacter</taxon>
    </lineage>
</organism>
<dbReference type="PROSITE" id="PS50110">
    <property type="entry name" value="RESPONSE_REGULATORY"/>
    <property type="match status" value="1"/>
</dbReference>
<dbReference type="InterPro" id="IPR011006">
    <property type="entry name" value="CheY-like_superfamily"/>
</dbReference>
<keyword evidence="2" id="KW-0902">Two-component regulatory system</keyword>
<sequence length="127" mass="13585">MAPTVMLADDDPILLASAADALRGAGFKVVEAASGQAALQSALARKVDLIVMDVSMPEVGGVEVCHCLKAMPKTQKIPVVLTVYKKDPAARTLGERTHGSVRVLRKPFAPEELVELARRLVKQKSLI</sequence>
<dbReference type="AlphaFoldDB" id="A0A6G8PU06"/>